<proteinExistence type="predicted"/>
<dbReference type="PANTHER" id="PTHR43003">
    <property type="entry name" value="DNA-3-METHYLADENINE GLYCOSYLASE"/>
    <property type="match status" value="1"/>
</dbReference>
<evidence type="ECO:0000256" key="2">
    <source>
        <dbReference type="ARBA" id="ARBA00023204"/>
    </source>
</evidence>
<evidence type="ECO:0000256" key="1">
    <source>
        <dbReference type="ARBA" id="ARBA00022763"/>
    </source>
</evidence>
<dbReference type="EMBL" id="CP051627">
    <property type="protein sequence ID" value="UPT22518.1"/>
    <property type="molecule type" value="Genomic_DNA"/>
</dbReference>
<gene>
    <name evidence="3" type="ORF">FOF52_17460</name>
</gene>
<dbReference type="Proteomes" id="UP000832041">
    <property type="component" value="Chromosome"/>
</dbReference>
<evidence type="ECO:0008006" key="5">
    <source>
        <dbReference type="Google" id="ProtNLM"/>
    </source>
</evidence>
<name>A0ABY4L8A1_THEAE</name>
<keyword evidence="1" id="KW-0227">DNA damage</keyword>
<keyword evidence="2" id="KW-0234">DNA repair</keyword>
<organism evidence="3 4">
    <name type="scientific">Thermobifida alba</name>
    <name type="common">Thermomonospora alba</name>
    <dbReference type="NCBI Taxonomy" id="53522"/>
    <lineage>
        <taxon>Bacteria</taxon>
        <taxon>Bacillati</taxon>
        <taxon>Actinomycetota</taxon>
        <taxon>Actinomycetes</taxon>
        <taxon>Streptosporangiales</taxon>
        <taxon>Nocardiopsidaceae</taxon>
        <taxon>Thermobifida</taxon>
    </lineage>
</organism>
<keyword evidence="4" id="KW-1185">Reference proteome</keyword>
<evidence type="ECO:0000313" key="3">
    <source>
        <dbReference type="EMBL" id="UPT22518.1"/>
    </source>
</evidence>
<accession>A0ABY4L8A1</accession>
<protein>
    <recommendedName>
        <fullName evidence="5">DNA-3-methyladenine glycosylase 2 family protein</fullName>
    </recommendedName>
</protein>
<dbReference type="InterPro" id="IPR051912">
    <property type="entry name" value="Alkylbase_DNA_Glycosylase/TA"/>
</dbReference>
<dbReference type="SUPFAM" id="SSF48150">
    <property type="entry name" value="DNA-glycosylase"/>
    <property type="match status" value="1"/>
</dbReference>
<dbReference type="InterPro" id="IPR011257">
    <property type="entry name" value="DNA_glycosylase"/>
</dbReference>
<evidence type="ECO:0000313" key="4">
    <source>
        <dbReference type="Proteomes" id="UP000832041"/>
    </source>
</evidence>
<dbReference type="Gene3D" id="1.10.340.30">
    <property type="entry name" value="Hypothetical protein, domain 2"/>
    <property type="match status" value="1"/>
</dbReference>
<sequence length="261" mass="28530">MHLLTDHPGWTDSGVRVVRTSDGPRIVSAATLPLQPRDRTAGLMVDVHDPVNLGEGVPERLRKVLYGRGPVARLRNPDLWDALATAIIRQVIRAGQARLMYQRFSAAFGESVTRDGNRLRAFPAPETVLAVSDAEYARLGMAFKRRPLRAAAEAFLDLGDKWASLPPTDLVTEVQSVHRIGPWTAGAAVADHTGDFSRYPCGDLAVRTYAAQAAPGLAWPDSEPEFAARWKRCTTTPRELSTLTVLTLALGGRRAQEYAPD</sequence>
<reference evidence="3 4" key="1">
    <citation type="submission" date="2020-04" db="EMBL/GenBank/DDBJ databases">
        <title>Thermobifida alba genome sequencing and assembly.</title>
        <authorList>
            <person name="Luzics S."/>
            <person name="Horvath B."/>
            <person name="Nagy I."/>
            <person name="Toth A."/>
            <person name="Nagy I."/>
            <person name="Kukolya J."/>
        </authorList>
    </citation>
    <scope>NUCLEOTIDE SEQUENCE [LARGE SCALE GENOMIC DNA]</scope>
    <source>
        <strain evidence="3 4">DSM 43795</strain>
    </source>
</reference>
<dbReference type="PANTHER" id="PTHR43003:SF5">
    <property type="entry name" value="DNA-3-METHYLADENINE GLYCOSYLASE"/>
    <property type="match status" value="1"/>
</dbReference>